<dbReference type="EMBL" id="LDPH01000014">
    <property type="protein sequence ID" value="KLV25726.1"/>
    <property type="molecule type" value="Genomic_DNA"/>
</dbReference>
<gene>
    <name evidence="1" type="ORF">ABW02_15215</name>
</gene>
<dbReference type="AlphaFoldDB" id="A0A0J1IIG6"/>
<organism evidence="1 2">
    <name type="scientific">Niallia circulans</name>
    <name type="common">Bacillus circulans</name>
    <dbReference type="NCBI Taxonomy" id="1397"/>
    <lineage>
        <taxon>Bacteria</taxon>
        <taxon>Bacillati</taxon>
        <taxon>Bacillota</taxon>
        <taxon>Bacilli</taxon>
        <taxon>Bacillales</taxon>
        <taxon>Bacillaceae</taxon>
        <taxon>Niallia</taxon>
    </lineage>
</organism>
<accession>A0A0J1IIG6</accession>
<dbReference type="PATRIC" id="fig|1397.4.peg.1223"/>
<evidence type="ECO:0000313" key="1">
    <source>
        <dbReference type="EMBL" id="KLV25726.1"/>
    </source>
</evidence>
<proteinExistence type="predicted"/>
<dbReference type="Proteomes" id="UP000036045">
    <property type="component" value="Unassembled WGS sequence"/>
</dbReference>
<keyword evidence="2" id="KW-1185">Reference proteome</keyword>
<name>A0A0J1IIG6_NIACI</name>
<protein>
    <submittedName>
        <fullName evidence="1">Uncharacterized protein</fullName>
    </submittedName>
</protein>
<reference evidence="1 2" key="1">
    <citation type="submission" date="2015-05" db="EMBL/GenBank/DDBJ databases">
        <title>Whole genome sequence and identification of bacterial endophytes from Costus igneus.</title>
        <authorList>
            <person name="Lee Y.P."/>
            <person name="Gan H.M."/>
            <person name="Eng W."/>
            <person name="Wheatley M.S."/>
            <person name="Caraballo A."/>
            <person name="Polter S."/>
            <person name="Savka M.A."/>
            <person name="Hudson A.O."/>
        </authorList>
    </citation>
    <scope>NUCLEOTIDE SEQUENCE [LARGE SCALE GENOMIC DNA]</scope>
    <source>
        <strain evidence="1 2">RIT379</strain>
    </source>
</reference>
<evidence type="ECO:0000313" key="2">
    <source>
        <dbReference type="Proteomes" id="UP000036045"/>
    </source>
</evidence>
<comment type="caution">
    <text evidence="1">The sequence shown here is derived from an EMBL/GenBank/DDBJ whole genome shotgun (WGS) entry which is preliminary data.</text>
</comment>
<sequence length="147" mass="17498">MILPVISALGGAYLGGFFTRRVQNDSLRFTIEREEFKERKNEINETLLIYNKLLEIDGSHLMITHIGGSQIEFEINTYLEKIRPHIYEKFHLIHKDVAELIKEIDKAIQYCNFNEEITWAEHEGIAKNYYKLIEKVEQHIENYRNRN</sequence>